<reference evidence="1 2" key="1">
    <citation type="journal article" date="2020" name="Genomics">
        <title>Complete, high-quality genomes from long-read metagenomic sequencing of two wolf lichen thalli reveals enigmatic genome architecture.</title>
        <authorList>
            <person name="McKenzie S.K."/>
            <person name="Walston R.F."/>
            <person name="Allen J.L."/>
        </authorList>
    </citation>
    <scope>NUCLEOTIDE SEQUENCE [LARGE SCALE GENOMIC DNA]</scope>
    <source>
        <strain evidence="1">WasteWater2</strain>
    </source>
</reference>
<gene>
    <name evidence="1" type="ORF">HO173_011107</name>
</gene>
<evidence type="ECO:0000313" key="1">
    <source>
        <dbReference type="EMBL" id="KAF6230570.1"/>
    </source>
</evidence>
<accession>A0A8H6FL93</accession>
<sequence length="90" mass="9540">MDGTLSWEAARPLKGGFGGSQPGGISPDLPVIGAAKSQGKGYMMALSTLQYKNAVYDSSLSLTKDIRQITADRMAPMSIVQAASTYFFAF</sequence>
<comment type="caution">
    <text evidence="1">The sequence shown here is derived from an EMBL/GenBank/DDBJ whole genome shotgun (WGS) entry which is preliminary data.</text>
</comment>
<evidence type="ECO:0000313" key="2">
    <source>
        <dbReference type="Proteomes" id="UP000578531"/>
    </source>
</evidence>
<organism evidence="1 2">
    <name type="scientific">Letharia columbiana</name>
    <dbReference type="NCBI Taxonomy" id="112416"/>
    <lineage>
        <taxon>Eukaryota</taxon>
        <taxon>Fungi</taxon>
        <taxon>Dikarya</taxon>
        <taxon>Ascomycota</taxon>
        <taxon>Pezizomycotina</taxon>
        <taxon>Lecanoromycetes</taxon>
        <taxon>OSLEUM clade</taxon>
        <taxon>Lecanoromycetidae</taxon>
        <taxon>Lecanorales</taxon>
        <taxon>Lecanorineae</taxon>
        <taxon>Parmeliaceae</taxon>
        <taxon>Letharia</taxon>
    </lineage>
</organism>
<dbReference type="RefSeq" id="XP_037160038.1">
    <property type="nucleotide sequence ID" value="XM_037312989.1"/>
</dbReference>
<dbReference type="GeneID" id="59292751"/>
<dbReference type="EMBL" id="JACCJC010000066">
    <property type="protein sequence ID" value="KAF6230570.1"/>
    <property type="molecule type" value="Genomic_DNA"/>
</dbReference>
<dbReference type="Proteomes" id="UP000578531">
    <property type="component" value="Unassembled WGS sequence"/>
</dbReference>
<proteinExistence type="predicted"/>
<dbReference type="AlphaFoldDB" id="A0A8H6FL93"/>
<protein>
    <submittedName>
        <fullName evidence="1">Uncharacterized protein</fullName>
    </submittedName>
</protein>
<keyword evidence="2" id="KW-1185">Reference proteome</keyword>
<name>A0A8H6FL93_9LECA</name>